<dbReference type="SUPFAM" id="SSF53756">
    <property type="entry name" value="UDP-Glycosyltransferase/glycogen phosphorylase"/>
    <property type="match status" value="1"/>
</dbReference>
<dbReference type="Pfam" id="PF13579">
    <property type="entry name" value="Glyco_trans_4_4"/>
    <property type="match status" value="1"/>
</dbReference>
<dbReference type="GO" id="GO:0016757">
    <property type="term" value="F:glycosyltransferase activity"/>
    <property type="evidence" value="ECO:0007669"/>
    <property type="project" value="UniProtKB-KW"/>
</dbReference>
<proteinExistence type="predicted"/>
<evidence type="ECO:0000256" key="1">
    <source>
        <dbReference type="ARBA" id="ARBA00022676"/>
    </source>
</evidence>
<sequence>MPGALRPVNVLVASSKFPPEYAGSALRAHATYRRLAASGAVDYEVLTSSVTHNERLSYVHEGSRVTRIARKVSGLHQGDPGEDRPVSRARYLFNVAASRADYLLEATAVWRWLAPRSAGFDVFHVFGNNHVTAAALTWAKLKDKPCLVELVNLADDPRQYEPWLVSRLLGPGFPRRSLMVCISPLLADMCRRHGIPEERIWCRPNPVDEARHRFDPAGREALREKAWPGMAPGDALLVYVAKFRKLKNQRFLLDVLARLPERFRLLLAGPLVDSGPLAERQQAYFREIGRDAAAMGLSHRVSLRPGFVEHPEDLYRAADAYLMPSTYEALGTPVLESLACGTPCVTNSIPGVFDRWVQDGVNGFVRPLDPEAWARAVRDCLEFTPEARERASRDILAQAGTLVIDAQYVERLRAMA</sequence>
<dbReference type="AlphaFoldDB" id="A0A6V8LT95"/>
<evidence type="ECO:0000259" key="4">
    <source>
        <dbReference type="Pfam" id="PF13579"/>
    </source>
</evidence>
<evidence type="ECO:0000313" key="6">
    <source>
        <dbReference type="Proteomes" id="UP000494245"/>
    </source>
</evidence>
<dbReference type="Proteomes" id="UP000494245">
    <property type="component" value="Unassembled WGS sequence"/>
</dbReference>
<dbReference type="PANTHER" id="PTHR12526">
    <property type="entry name" value="GLYCOSYLTRANSFERASE"/>
    <property type="match status" value="1"/>
</dbReference>
<keyword evidence="6" id="KW-1185">Reference proteome</keyword>
<feature type="domain" description="Glycosyltransferase subfamily 4-like N-terminal" evidence="4">
    <location>
        <begin position="23"/>
        <end position="205"/>
    </location>
</feature>
<organism evidence="5 6">
    <name type="scientific">Fundidesulfovibrio magnetotacticus</name>
    <dbReference type="NCBI Taxonomy" id="2730080"/>
    <lineage>
        <taxon>Bacteria</taxon>
        <taxon>Pseudomonadati</taxon>
        <taxon>Thermodesulfobacteriota</taxon>
        <taxon>Desulfovibrionia</taxon>
        <taxon>Desulfovibrionales</taxon>
        <taxon>Desulfovibrionaceae</taxon>
        <taxon>Fundidesulfovibrio</taxon>
    </lineage>
</organism>
<dbReference type="EMBL" id="BLTE01000008">
    <property type="protein sequence ID" value="GFK94170.1"/>
    <property type="molecule type" value="Genomic_DNA"/>
</dbReference>
<reference evidence="5 6" key="1">
    <citation type="submission" date="2020-04" db="EMBL/GenBank/DDBJ databases">
        <authorList>
            <consortium name="Desulfovibrio sp. FSS-1 genome sequencing consortium"/>
            <person name="Shimoshige H."/>
            <person name="Kobayashi H."/>
            <person name="Maekawa T."/>
        </authorList>
    </citation>
    <scope>NUCLEOTIDE SEQUENCE [LARGE SCALE GENOMIC DNA]</scope>
    <source>
        <strain evidence="5 6">SIID29052-01</strain>
    </source>
</reference>
<keyword evidence="2 5" id="KW-0808">Transferase</keyword>
<dbReference type="CDD" id="cd03801">
    <property type="entry name" value="GT4_PimA-like"/>
    <property type="match status" value="1"/>
</dbReference>
<dbReference type="PANTHER" id="PTHR12526:SF510">
    <property type="entry name" value="D-INOSITOL 3-PHOSPHATE GLYCOSYLTRANSFERASE"/>
    <property type="match status" value="1"/>
</dbReference>
<feature type="domain" description="Glycosyl transferase family 1" evidence="3">
    <location>
        <begin position="232"/>
        <end position="391"/>
    </location>
</feature>
<evidence type="ECO:0000259" key="3">
    <source>
        <dbReference type="Pfam" id="PF00534"/>
    </source>
</evidence>
<dbReference type="Gene3D" id="3.40.50.2000">
    <property type="entry name" value="Glycogen Phosphorylase B"/>
    <property type="match status" value="2"/>
</dbReference>
<dbReference type="InterPro" id="IPR001296">
    <property type="entry name" value="Glyco_trans_1"/>
</dbReference>
<reference evidence="5 6" key="2">
    <citation type="submission" date="2020-05" db="EMBL/GenBank/DDBJ databases">
        <title>Draft genome sequence of Desulfovibrio sp. strainFSS-1.</title>
        <authorList>
            <person name="Shimoshige H."/>
            <person name="Kobayashi H."/>
            <person name="Maekawa T."/>
        </authorList>
    </citation>
    <scope>NUCLEOTIDE SEQUENCE [LARGE SCALE GENOMIC DNA]</scope>
    <source>
        <strain evidence="5 6">SIID29052-01</strain>
    </source>
</reference>
<evidence type="ECO:0000256" key="2">
    <source>
        <dbReference type="ARBA" id="ARBA00022679"/>
    </source>
</evidence>
<dbReference type="Pfam" id="PF00534">
    <property type="entry name" value="Glycos_transf_1"/>
    <property type="match status" value="1"/>
</dbReference>
<accession>A0A6V8LT95</accession>
<keyword evidence="1 5" id="KW-0328">Glycosyltransferase</keyword>
<dbReference type="RefSeq" id="WP_173083989.1">
    <property type="nucleotide sequence ID" value="NZ_BLTE01000008.1"/>
</dbReference>
<dbReference type="EC" id="2.4.-.-" evidence="5"/>
<comment type="caution">
    <text evidence="5">The sequence shown here is derived from an EMBL/GenBank/DDBJ whole genome shotgun (WGS) entry which is preliminary data.</text>
</comment>
<dbReference type="InterPro" id="IPR028098">
    <property type="entry name" value="Glyco_trans_4-like_N"/>
</dbReference>
<name>A0A6V8LT95_9BACT</name>
<evidence type="ECO:0000313" key="5">
    <source>
        <dbReference type="EMBL" id="GFK94170.1"/>
    </source>
</evidence>
<gene>
    <name evidence="5" type="primary">epsF</name>
    <name evidence="5" type="ORF">NNJEOMEG_02010</name>
</gene>
<protein>
    <submittedName>
        <fullName evidence="5">Glycosyltransferase EpsF</fullName>
        <ecNumber evidence="5">2.4.-.-</ecNumber>
    </submittedName>
</protein>